<gene>
    <name evidence="2" type="ORF">EC973_002741</name>
</gene>
<evidence type="ECO:0000313" key="2">
    <source>
        <dbReference type="EMBL" id="KAF7730133.1"/>
    </source>
</evidence>
<feature type="region of interest" description="Disordered" evidence="1">
    <location>
        <begin position="282"/>
        <end position="334"/>
    </location>
</feature>
<protein>
    <submittedName>
        <fullName evidence="2">Uncharacterized protein</fullName>
    </submittedName>
</protein>
<organism evidence="2 3">
    <name type="scientific">Apophysomyces ossiformis</name>
    <dbReference type="NCBI Taxonomy" id="679940"/>
    <lineage>
        <taxon>Eukaryota</taxon>
        <taxon>Fungi</taxon>
        <taxon>Fungi incertae sedis</taxon>
        <taxon>Mucoromycota</taxon>
        <taxon>Mucoromycotina</taxon>
        <taxon>Mucoromycetes</taxon>
        <taxon>Mucorales</taxon>
        <taxon>Mucorineae</taxon>
        <taxon>Mucoraceae</taxon>
        <taxon>Apophysomyces</taxon>
    </lineage>
</organism>
<accession>A0A8H7BTM6</accession>
<proteinExistence type="predicted"/>
<comment type="caution">
    <text evidence="2">The sequence shown here is derived from an EMBL/GenBank/DDBJ whole genome shotgun (WGS) entry which is preliminary data.</text>
</comment>
<name>A0A8H7BTM6_9FUNG</name>
<sequence>MRPDEHKAKDSRKYQARKRLQGDATAAETAEARRRSARARDKGEGVTAIRRRNGELPARQEQPRSSSHFSRRKITSNADRYKELTVEGCFAKKERYITKVKRKRHAELYIDEIALDAELGIDRQTTDLVAMLEEKDDLTGGGTSYFKFKEEQLWENDTIQKEELYKNMLQVNFDLFEGIMQQMDSRALLDLPEDDLDLIESAFADTPLKLDKPLVPAFAKNAKGLVLFKPPVIVEKKELDGIYLRNDGSNHRVAPRPAQEPQEEDELDELLALDSKPKIEIKKQSPALSLPMTAGTSLPKPTPGKPLLKKPTTTPSPAKTPGKDDEAWLDDLLG</sequence>
<feature type="compositionally biased region" description="Low complexity" evidence="1">
    <location>
        <begin position="295"/>
        <end position="320"/>
    </location>
</feature>
<dbReference type="EMBL" id="JABAYA010000018">
    <property type="protein sequence ID" value="KAF7730133.1"/>
    <property type="molecule type" value="Genomic_DNA"/>
</dbReference>
<dbReference type="OrthoDB" id="5596566at2759"/>
<evidence type="ECO:0000313" key="3">
    <source>
        <dbReference type="Proteomes" id="UP000605846"/>
    </source>
</evidence>
<dbReference type="Proteomes" id="UP000605846">
    <property type="component" value="Unassembled WGS sequence"/>
</dbReference>
<feature type="compositionally biased region" description="Basic and acidic residues" evidence="1">
    <location>
        <begin position="30"/>
        <end position="44"/>
    </location>
</feature>
<dbReference type="AlphaFoldDB" id="A0A8H7BTM6"/>
<feature type="compositionally biased region" description="Basic and acidic residues" evidence="1">
    <location>
        <begin position="1"/>
        <end position="13"/>
    </location>
</feature>
<feature type="region of interest" description="Disordered" evidence="1">
    <location>
        <begin position="1"/>
        <end position="74"/>
    </location>
</feature>
<evidence type="ECO:0000256" key="1">
    <source>
        <dbReference type="SAM" id="MobiDB-lite"/>
    </source>
</evidence>
<reference evidence="2" key="1">
    <citation type="submission" date="2020-01" db="EMBL/GenBank/DDBJ databases">
        <title>Genome Sequencing of Three Apophysomyces-Like Fungal Strains Confirms a Novel Fungal Genus in the Mucoromycota with divergent Burkholderia-like Endosymbiotic Bacteria.</title>
        <authorList>
            <person name="Stajich J.E."/>
            <person name="Macias A.M."/>
            <person name="Carter-House D."/>
            <person name="Lovett B."/>
            <person name="Kasson L.R."/>
            <person name="Berry K."/>
            <person name="Grigoriev I."/>
            <person name="Chang Y."/>
            <person name="Spatafora J."/>
            <person name="Kasson M.T."/>
        </authorList>
    </citation>
    <scope>NUCLEOTIDE SEQUENCE</scope>
    <source>
        <strain evidence="2">NRRL A-21654</strain>
    </source>
</reference>
<keyword evidence="3" id="KW-1185">Reference proteome</keyword>